<gene>
    <name evidence="3" type="ORF">SK3146_06869</name>
</gene>
<dbReference type="InterPro" id="IPR029058">
    <property type="entry name" value="AB_hydrolase_fold"/>
</dbReference>
<proteinExistence type="predicted"/>
<accession>A0ABY4RZ22</accession>
<dbReference type="Pfam" id="PF20434">
    <property type="entry name" value="BD-FAE"/>
    <property type="match status" value="1"/>
</dbReference>
<reference evidence="3" key="1">
    <citation type="submission" date="2018-02" db="EMBL/GenBank/DDBJ databases">
        <authorList>
            <person name="Kim S.-K."/>
            <person name="Jung H.-I."/>
            <person name="Lee S.-W."/>
        </authorList>
    </citation>
    <scope>NUCLEOTIDE SEQUENCE</scope>
    <source>
        <strain evidence="3">SK3146</strain>
    </source>
</reference>
<dbReference type="RefSeq" id="WP_249863015.1">
    <property type="nucleotide sequence ID" value="NZ_CP027059.1"/>
</dbReference>
<dbReference type="InterPro" id="IPR049492">
    <property type="entry name" value="BD-FAE-like_dom"/>
</dbReference>
<evidence type="ECO:0000313" key="3">
    <source>
        <dbReference type="EMBL" id="UQZ87567.1"/>
    </source>
</evidence>
<name>A0ABY4RZ22_9BACL</name>
<feature type="domain" description="BD-FAE-like" evidence="2">
    <location>
        <begin position="31"/>
        <end position="244"/>
    </location>
</feature>
<evidence type="ECO:0000259" key="2">
    <source>
        <dbReference type="Pfam" id="PF20434"/>
    </source>
</evidence>
<dbReference type="PANTHER" id="PTHR48081">
    <property type="entry name" value="AB HYDROLASE SUPERFAMILY PROTEIN C4A8.06C"/>
    <property type="match status" value="1"/>
</dbReference>
<dbReference type="EMBL" id="CP027059">
    <property type="protein sequence ID" value="UQZ87567.1"/>
    <property type="molecule type" value="Genomic_DNA"/>
</dbReference>
<organism evidence="3 4">
    <name type="scientific">Paenibacillus konkukensis</name>
    <dbReference type="NCBI Taxonomy" id="2020716"/>
    <lineage>
        <taxon>Bacteria</taxon>
        <taxon>Bacillati</taxon>
        <taxon>Bacillota</taxon>
        <taxon>Bacilli</taxon>
        <taxon>Bacillales</taxon>
        <taxon>Paenibacillaceae</taxon>
        <taxon>Paenibacillus</taxon>
    </lineage>
</organism>
<evidence type="ECO:0000313" key="4">
    <source>
        <dbReference type="Proteomes" id="UP001057134"/>
    </source>
</evidence>
<reference evidence="3" key="2">
    <citation type="journal article" date="2021" name="J Anim Sci Technol">
        <title>Complete genome sequence of Paenibacillus konkukensis sp. nov. SK3146 as a potential probiotic strain.</title>
        <authorList>
            <person name="Jung H.I."/>
            <person name="Park S."/>
            <person name="Niu K.M."/>
            <person name="Lee S.W."/>
            <person name="Kothari D."/>
            <person name="Yi K.J."/>
            <person name="Kim S.K."/>
        </authorList>
    </citation>
    <scope>NUCLEOTIDE SEQUENCE</scope>
    <source>
        <strain evidence="3">SK3146</strain>
    </source>
</reference>
<dbReference type="InterPro" id="IPR050300">
    <property type="entry name" value="GDXG_lipolytic_enzyme"/>
</dbReference>
<sequence>MRRAVSNWFDPVSYRIEKGVSYLGPDRKEQMDVYLPQYPGNETFPCIIVVHGGGWAAGRRSGLKDLQIAVNLVACGYVVMIIDCAVARHSVERWNHDLLIPGWPNNLYDCKTAVRFAKKQAEAYHIDPERIGIIGGASGGHLALFAAFTANHRGLLGEGLYAEYSSSIQCAVNLYGIPDVLTWGSKSFSGVPLAPASQDPAWRAAAKLEATRHKSKDVPPMFIVHGEQDEEIQFRLSDEFVNQLKELNTVSQYAVEGARQRLPSRAAPAIDLRPLIIRFLDAYLK</sequence>
<dbReference type="Proteomes" id="UP001057134">
    <property type="component" value="Chromosome"/>
</dbReference>
<protein>
    <submittedName>
        <fullName evidence="3">Acetyl esterase</fullName>
    </submittedName>
</protein>
<keyword evidence="1" id="KW-0378">Hydrolase</keyword>
<dbReference type="SUPFAM" id="SSF53474">
    <property type="entry name" value="alpha/beta-Hydrolases"/>
    <property type="match status" value="1"/>
</dbReference>
<dbReference type="Gene3D" id="3.40.50.1820">
    <property type="entry name" value="alpha/beta hydrolase"/>
    <property type="match status" value="1"/>
</dbReference>
<evidence type="ECO:0000256" key="1">
    <source>
        <dbReference type="ARBA" id="ARBA00022801"/>
    </source>
</evidence>
<keyword evidence="4" id="KW-1185">Reference proteome</keyword>